<dbReference type="PATRIC" id="fig|273035.7.peg.1168"/>
<keyword evidence="2" id="KW-1185">Reference proteome</keyword>
<protein>
    <submittedName>
        <fullName evidence="1">Uncharacterized protein</fullName>
    </submittedName>
</protein>
<evidence type="ECO:0000313" key="1">
    <source>
        <dbReference type="EMBL" id="ALA97836.1"/>
    </source>
</evidence>
<organism evidence="1 2">
    <name type="scientific">Spiroplasma kunkelii CR2-3x</name>
    <dbReference type="NCBI Taxonomy" id="273035"/>
    <lineage>
        <taxon>Bacteria</taxon>
        <taxon>Bacillati</taxon>
        <taxon>Mycoplasmatota</taxon>
        <taxon>Mollicutes</taxon>
        <taxon>Entomoplasmatales</taxon>
        <taxon>Spiroplasmataceae</taxon>
        <taxon>Spiroplasma</taxon>
    </lineage>
</organism>
<evidence type="ECO:0000313" key="2">
    <source>
        <dbReference type="Proteomes" id="UP000062963"/>
    </source>
</evidence>
<proteinExistence type="predicted"/>
<gene>
    <name evidence="1" type="ORF">SKUN_00949</name>
</gene>
<dbReference type="OrthoDB" id="389819at2"/>
<name>A0A0K2JHZ0_SPIKU</name>
<dbReference type="KEGG" id="skn:SKUN_00949"/>
<dbReference type="EMBL" id="CP010899">
    <property type="protein sequence ID" value="ALA97836.1"/>
    <property type="molecule type" value="Genomic_DNA"/>
</dbReference>
<accession>A0A0K2JHZ0</accession>
<dbReference type="RefSeq" id="WP_053391014.1">
    <property type="nucleotide sequence ID" value="NZ_CP010899.1"/>
</dbReference>
<sequence length="102" mass="11864">MAFENNNSTETKKRLAMPDSVFIGCEQHAEECKKCAAMQESQKSILSCQMCEQPVFFCRSKPCEYKLHCINPDCIKSKHNFVFVGKNNINKTKKYYDQQLQK</sequence>
<reference evidence="1 2" key="1">
    <citation type="journal article" date="2015" name="Genome Announc.">
        <title>Complete Genome Sequence of Spiroplasma kunkelii Strain CR2-3x, Causal Agent of Corn Stunt Disease in Zea mays L.</title>
        <authorList>
            <person name="Davis R.E."/>
            <person name="Shao J."/>
            <person name="Dally E.L."/>
            <person name="Zhao Y."/>
            <person name="Gasparich G.E."/>
            <person name="Gaynor B.J."/>
            <person name="Athey J.C."/>
            <person name="Harrison N.A."/>
            <person name="Donofrio N."/>
        </authorList>
    </citation>
    <scope>NUCLEOTIDE SEQUENCE [LARGE SCALE GENOMIC DNA]</scope>
    <source>
        <strain evidence="1 2">CR2-3x</strain>
    </source>
</reference>
<dbReference type="Proteomes" id="UP000062963">
    <property type="component" value="Chromosome"/>
</dbReference>
<dbReference type="AlphaFoldDB" id="A0A0K2JHZ0"/>